<gene>
    <name evidence="1" type="ORF">SRIMR7_33770</name>
</gene>
<evidence type="ECO:0000313" key="2">
    <source>
        <dbReference type="Proteomes" id="UP000829494"/>
    </source>
</evidence>
<keyword evidence="2" id="KW-1185">Reference proteome</keyword>
<reference evidence="1 2" key="1">
    <citation type="submission" date="2022-03" db="EMBL/GenBank/DDBJ databases">
        <title>Complete genome of Streptomyces rimosus ssp. rimosus R7 (=ATCC 10970).</title>
        <authorList>
            <person name="Beganovic S."/>
            <person name="Ruckert C."/>
            <person name="Busche T."/>
            <person name="Kalinowski J."/>
            <person name="Wittmann C."/>
        </authorList>
    </citation>
    <scope>NUCLEOTIDE SEQUENCE [LARGE SCALE GENOMIC DNA]</scope>
    <source>
        <strain evidence="1 2">R7</strain>
    </source>
</reference>
<dbReference type="RefSeq" id="WP_003985836.1">
    <property type="nucleotide sequence ID" value="NZ_CP043497.1"/>
</dbReference>
<protein>
    <submittedName>
        <fullName evidence="1">Uncharacterized protein</fullName>
    </submittedName>
</protein>
<proteinExistence type="predicted"/>
<dbReference type="EMBL" id="CP094298">
    <property type="protein sequence ID" value="UNZ07136.1"/>
    <property type="molecule type" value="Genomic_DNA"/>
</dbReference>
<organism evidence="1 2">
    <name type="scientific">Streptomyces rimosus subsp. rimosus</name>
    <dbReference type="NCBI Taxonomy" id="132474"/>
    <lineage>
        <taxon>Bacteria</taxon>
        <taxon>Bacillati</taxon>
        <taxon>Actinomycetota</taxon>
        <taxon>Actinomycetes</taxon>
        <taxon>Kitasatosporales</taxon>
        <taxon>Streptomycetaceae</taxon>
        <taxon>Streptomyces</taxon>
    </lineage>
</organism>
<dbReference type="GeneID" id="66853727"/>
<accession>A0ABY3ZA12</accession>
<evidence type="ECO:0000313" key="1">
    <source>
        <dbReference type="EMBL" id="UNZ07136.1"/>
    </source>
</evidence>
<dbReference type="Proteomes" id="UP000829494">
    <property type="component" value="Chromosome"/>
</dbReference>
<name>A0ABY3ZA12_STRRM</name>
<sequence length="114" mass="12484">MRSNNRIRRLSADGTDWLWSVRHRHPDCREVLSLHRAGTRATLRIVFRAGPGRAIGDGYLPGGTAATGSHHLNLHEPGVVRRFLDEAGARGLLPAEPGDVETDGWALFDAVVAR</sequence>